<accession>A0A1B6VFH0</accession>
<dbReference type="EMBL" id="LUTU01000026">
    <property type="protein sequence ID" value="OAJ66001.1"/>
    <property type="molecule type" value="Genomic_DNA"/>
</dbReference>
<dbReference type="InterPro" id="IPR036890">
    <property type="entry name" value="HATPase_C_sf"/>
</dbReference>
<organism evidence="9 10">
    <name type="scientific">Gluconobacter cerinus</name>
    <dbReference type="NCBI Taxonomy" id="38307"/>
    <lineage>
        <taxon>Bacteria</taxon>
        <taxon>Pseudomonadati</taxon>
        <taxon>Pseudomonadota</taxon>
        <taxon>Alphaproteobacteria</taxon>
        <taxon>Acetobacterales</taxon>
        <taxon>Acetobacteraceae</taxon>
        <taxon>Gluconobacter</taxon>
    </lineage>
</organism>
<dbReference type="PANTHER" id="PTHR44936:SF9">
    <property type="entry name" value="SENSOR PROTEIN CREC"/>
    <property type="match status" value="1"/>
</dbReference>
<keyword evidence="4 9" id="KW-0808">Transferase</keyword>
<dbReference type="GO" id="GO:0004673">
    <property type="term" value="F:protein histidine kinase activity"/>
    <property type="evidence" value="ECO:0007669"/>
    <property type="project" value="UniProtKB-EC"/>
</dbReference>
<evidence type="ECO:0000256" key="2">
    <source>
        <dbReference type="ARBA" id="ARBA00012438"/>
    </source>
</evidence>
<keyword evidence="6" id="KW-0902">Two-component regulatory system</keyword>
<feature type="domain" description="Histidine kinase" evidence="8">
    <location>
        <begin position="680"/>
        <end position="783"/>
    </location>
</feature>
<comment type="caution">
    <text evidence="9">The sequence shown here is derived from an EMBL/GenBank/DDBJ whole genome shotgun (WGS) entry which is preliminary data.</text>
</comment>
<gene>
    <name evidence="9" type="ORF">A0123_03368</name>
</gene>
<dbReference type="Proteomes" id="UP000077786">
    <property type="component" value="Unassembled WGS sequence"/>
</dbReference>
<protein>
    <recommendedName>
        <fullName evidence="2">histidine kinase</fullName>
        <ecNumber evidence="2">2.7.13.3</ecNumber>
    </recommendedName>
</protein>
<reference evidence="9 10" key="1">
    <citation type="submission" date="2016-03" db="EMBL/GenBank/DDBJ databases">
        <title>Draft genome sequence of Gluconobacter cerinus strain CECT 9110.</title>
        <authorList>
            <person name="Sainz F."/>
            <person name="Mas A."/>
            <person name="Torija M.J."/>
        </authorList>
    </citation>
    <scope>NUCLEOTIDE SEQUENCE [LARGE SCALE GENOMIC DNA]</scope>
    <source>
        <strain evidence="9 10">CECT 9110</strain>
    </source>
</reference>
<comment type="catalytic activity">
    <reaction evidence="1">
        <text>ATP + protein L-histidine = ADP + protein N-phospho-L-histidine.</text>
        <dbReference type="EC" id="2.7.13.3"/>
    </reaction>
</comment>
<dbReference type="EC" id="2.7.13.3" evidence="2"/>
<evidence type="ECO:0000256" key="1">
    <source>
        <dbReference type="ARBA" id="ARBA00000085"/>
    </source>
</evidence>
<keyword evidence="7" id="KW-0175">Coiled coil</keyword>
<keyword evidence="5 9" id="KW-0418">Kinase</keyword>
<evidence type="ECO:0000259" key="8">
    <source>
        <dbReference type="PROSITE" id="PS50109"/>
    </source>
</evidence>
<keyword evidence="3" id="KW-0597">Phosphoprotein</keyword>
<dbReference type="InterPro" id="IPR003594">
    <property type="entry name" value="HATPase_dom"/>
</dbReference>
<evidence type="ECO:0000256" key="4">
    <source>
        <dbReference type="ARBA" id="ARBA00022679"/>
    </source>
</evidence>
<dbReference type="InterPro" id="IPR004358">
    <property type="entry name" value="Sig_transdc_His_kin-like_C"/>
</dbReference>
<evidence type="ECO:0000256" key="3">
    <source>
        <dbReference type="ARBA" id="ARBA00022553"/>
    </source>
</evidence>
<dbReference type="PANTHER" id="PTHR44936">
    <property type="entry name" value="SENSOR PROTEIN CREC"/>
    <property type="match status" value="1"/>
</dbReference>
<dbReference type="Gene3D" id="3.30.565.10">
    <property type="entry name" value="Histidine kinase-like ATPase, C-terminal domain"/>
    <property type="match status" value="2"/>
</dbReference>
<dbReference type="PRINTS" id="PR00344">
    <property type="entry name" value="BCTRLSENSOR"/>
</dbReference>
<feature type="coiled-coil region" evidence="7">
    <location>
        <begin position="500"/>
        <end position="531"/>
    </location>
</feature>
<dbReference type="Pfam" id="PF13589">
    <property type="entry name" value="HATPase_c_3"/>
    <property type="match status" value="1"/>
</dbReference>
<evidence type="ECO:0000256" key="6">
    <source>
        <dbReference type="ARBA" id="ARBA00023012"/>
    </source>
</evidence>
<dbReference type="OrthoDB" id="9816482at2"/>
<dbReference type="SMART" id="SM00387">
    <property type="entry name" value="HATPase_c"/>
    <property type="match status" value="1"/>
</dbReference>
<dbReference type="InterPro" id="IPR005467">
    <property type="entry name" value="His_kinase_dom"/>
</dbReference>
<evidence type="ECO:0000313" key="10">
    <source>
        <dbReference type="Proteomes" id="UP000077786"/>
    </source>
</evidence>
<evidence type="ECO:0000313" key="9">
    <source>
        <dbReference type="EMBL" id="OAJ66001.1"/>
    </source>
</evidence>
<dbReference type="InterPro" id="IPR050980">
    <property type="entry name" value="2C_sensor_his_kinase"/>
</dbReference>
<sequence>MTIPQHFRVSSHLKDIIGQDLVTNEFVAVFELVKNSFDARASRVDIIFDNTHNEIWIVDDGKGMNEVGIKDRWLFVAYSAKADGSETERVSGDYRDRIRPSGQFAGSKGIGRFSCDTLGGLLTMSTRTSRQETTQVLTVEWRKFELDNKQLFQRIGVDLGQAHGFPDDAPIIMPPDSGTVLRIGDLRSDWNFEKISRLRQYLGKLIDPFGTTDDTPVHLTVVDNRLNEEAVRSLSGPIGNDIRNLLAEKTTRILVNIDSSRIETHLFDRERLIYIIKEKNTYRGLDNATVTMEIFYLNRAAKHNFKLQMGVRSVEFGSIFLFLNGFRIFPIGEENDDTLGLNRRKQQGSSRYLGTRDVLGRVDVTASMGMFREASSRDAGLIDDARVRDLYEAIRRKAVMRLERFVVGVMWPDKADQWREDASGFEQASTRSRAAQLVAQLAENTSVEIEYYDPDIVDLFDEEAGALDTALESLVSIAESQGDLSLLSRVEAARARQAALEQSEREAVETARQAMAATARANERIALLERQATYLASTQDMTVEQMGLLLHQVLIYAGHIGAALDRGLRNIREISEAAQEIEGCEDDEDLVAASAAVRHHAKLAMNDLDYIHLENDRLMAVARFASNARFNLETDLLNGDILKFLDEYVNQVRVDRDGVESVSFDANGLSQWAKFPPVDLVVIVDNLMDNARKHGARQMKLKARRNRRGRVEIEVSDDGRGMDEDRIDPTKLFDKGYTSSEGGTGLGLFHVRQVLHKMGGEIALAPNRDRGRVDFIITLPGEGK</sequence>
<dbReference type="PROSITE" id="PS50109">
    <property type="entry name" value="HIS_KIN"/>
    <property type="match status" value="1"/>
</dbReference>
<dbReference type="GO" id="GO:0000160">
    <property type="term" value="P:phosphorelay signal transduction system"/>
    <property type="evidence" value="ECO:0007669"/>
    <property type="project" value="UniProtKB-KW"/>
</dbReference>
<dbReference type="PATRIC" id="fig|38307.3.peg.3535"/>
<dbReference type="AlphaFoldDB" id="A0A1B6VFH0"/>
<evidence type="ECO:0000256" key="7">
    <source>
        <dbReference type="SAM" id="Coils"/>
    </source>
</evidence>
<proteinExistence type="predicted"/>
<evidence type="ECO:0000256" key="5">
    <source>
        <dbReference type="ARBA" id="ARBA00022777"/>
    </source>
</evidence>
<name>A0A1B6VFH0_9PROT</name>
<dbReference type="Pfam" id="PF02518">
    <property type="entry name" value="HATPase_c"/>
    <property type="match status" value="1"/>
</dbReference>
<dbReference type="SUPFAM" id="SSF55874">
    <property type="entry name" value="ATPase domain of HSP90 chaperone/DNA topoisomerase II/histidine kinase"/>
    <property type="match status" value="2"/>
</dbReference>
<dbReference type="RefSeq" id="WP_064275685.1">
    <property type="nucleotide sequence ID" value="NZ_LUTU01000026.1"/>
</dbReference>